<dbReference type="GO" id="GO:0034244">
    <property type="term" value="P:negative regulation of transcription elongation by RNA polymerase II"/>
    <property type="evidence" value="ECO:0007669"/>
    <property type="project" value="InterPro"/>
</dbReference>
<feature type="domain" description="AIPP2-like SPOC-like" evidence="8">
    <location>
        <begin position="458"/>
        <end position="587"/>
    </location>
</feature>
<dbReference type="Gramene" id="CDP18279">
    <property type="protein sequence ID" value="CDP18279"/>
    <property type="gene ID" value="GSCOC_T00012006001"/>
</dbReference>
<dbReference type="OMA" id="RRRCMAP"/>
<organism evidence="9 10">
    <name type="scientific">Coffea canephora</name>
    <name type="common">Robusta coffee</name>
    <dbReference type="NCBI Taxonomy" id="49390"/>
    <lineage>
        <taxon>Eukaryota</taxon>
        <taxon>Viridiplantae</taxon>
        <taxon>Streptophyta</taxon>
        <taxon>Embryophyta</taxon>
        <taxon>Tracheophyta</taxon>
        <taxon>Spermatophyta</taxon>
        <taxon>Magnoliopsida</taxon>
        <taxon>eudicotyledons</taxon>
        <taxon>Gunneridae</taxon>
        <taxon>Pentapetalae</taxon>
        <taxon>asterids</taxon>
        <taxon>lamiids</taxon>
        <taxon>Gentianales</taxon>
        <taxon>Rubiaceae</taxon>
        <taxon>Ixoroideae</taxon>
        <taxon>Gardenieae complex</taxon>
        <taxon>Bertiereae - Coffeeae clade</taxon>
        <taxon>Coffeeae</taxon>
        <taxon>Coffea</taxon>
    </lineage>
</organism>
<reference evidence="10" key="1">
    <citation type="journal article" date="2014" name="Science">
        <title>The coffee genome provides insight into the convergent evolution of caffeine biosynthesis.</title>
        <authorList>
            <person name="Denoeud F."/>
            <person name="Carretero-Paulet L."/>
            <person name="Dereeper A."/>
            <person name="Droc G."/>
            <person name="Guyot R."/>
            <person name="Pietrella M."/>
            <person name="Zheng C."/>
            <person name="Alberti A."/>
            <person name="Anthony F."/>
            <person name="Aprea G."/>
            <person name="Aury J.M."/>
            <person name="Bento P."/>
            <person name="Bernard M."/>
            <person name="Bocs S."/>
            <person name="Campa C."/>
            <person name="Cenci A."/>
            <person name="Combes M.C."/>
            <person name="Crouzillat D."/>
            <person name="Da Silva C."/>
            <person name="Daddiego L."/>
            <person name="De Bellis F."/>
            <person name="Dussert S."/>
            <person name="Garsmeur O."/>
            <person name="Gayraud T."/>
            <person name="Guignon V."/>
            <person name="Jahn K."/>
            <person name="Jamilloux V."/>
            <person name="Joet T."/>
            <person name="Labadie K."/>
            <person name="Lan T."/>
            <person name="Leclercq J."/>
            <person name="Lepelley M."/>
            <person name="Leroy T."/>
            <person name="Li L.T."/>
            <person name="Librado P."/>
            <person name="Lopez L."/>
            <person name="Munoz A."/>
            <person name="Noel B."/>
            <person name="Pallavicini A."/>
            <person name="Perrotta G."/>
            <person name="Poncet V."/>
            <person name="Pot D."/>
            <person name="Priyono X."/>
            <person name="Rigoreau M."/>
            <person name="Rouard M."/>
            <person name="Rozas J."/>
            <person name="Tranchant-Dubreuil C."/>
            <person name="VanBuren R."/>
            <person name="Zhang Q."/>
            <person name="Andrade A.C."/>
            <person name="Argout X."/>
            <person name="Bertrand B."/>
            <person name="de Kochko A."/>
            <person name="Graziosi G."/>
            <person name="Henry R.J."/>
            <person name="Jayarama X."/>
            <person name="Ming R."/>
            <person name="Nagai C."/>
            <person name="Rounsley S."/>
            <person name="Sankoff D."/>
            <person name="Giuliano G."/>
            <person name="Albert V.A."/>
            <person name="Wincker P."/>
            <person name="Lashermes P."/>
        </authorList>
    </citation>
    <scope>NUCLEOTIDE SEQUENCE [LARGE SCALE GENOMIC DNA]</scope>
    <source>
        <strain evidence="10">cv. DH200-94</strain>
    </source>
</reference>
<dbReference type="OrthoDB" id="1932206at2759"/>
<dbReference type="EMBL" id="HG739305">
    <property type="protein sequence ID" value="CDP18279.1"/>
    <property type="molecule type" value="Genomic_DNA"/>
</dbReference>
<dbReference type="PANTHER" id="PTHR33304">
    <property type="match status" value="1"/>
</dbReference>
<dbReference type="CDD" id="cd15489">
    <property type="entry name" value="PHD_SF"/>
    <property type="match status" value="1"/>
</dbReference>
<proteinExistence type="predicted"/>
<dbReference type="InterPro" id="IPR011011">
    <property type="entry name" value="Znf_FYVE_PHD"/>
</dbReference>
<keyword evidence="7" id="KW-0732">Signal</keyword>
<evidence type="ECO:0000256" key="1">
    <source>
        <dbReference type="ARBA" id="ARBA00022723"/>
    </source>
</evidence>
<feature type="signal peptide" evidence="7">
    <location>
        <begin position="1"/>
        <end position="28"/>
    </location>
</feature>
<feature type="region of interest" description="Disordered" evidence="6">
    <location>
        <begin position="349"/>
        <end position="374"/>
    </location>
</feature>
<keyword evidence="4" id="KW-0805">Transcription regulation</keyword>
<feature type="chain" id="PRO_5001658480" description="AIPP2-like SPOC-like domain-containing protein" evidence="7">
    <location>
        <begin position="29"/>
        <end position="616"/>
    </location>
</feature>
<gene>
    <name evidence="9" type="ORF">GSCOC_T00012006001</name>
</gene>
<feature type="region of interest" description="Disordered" evidence="6">
    <location>
        <begin position="119"/>
        <end position="139"/>
    </location>
</feature>
<dbReference type="GO" id="GO:0140566">
    <property type="term" value="F:histone reader activity"/>
    <property type="evidence" value="ECO:0007669"/>
    <property type="project" value="InterPro"/>
</dbReference>
<dbReference type="Proteomes" id="UP000295252">
    <property type="component" value="Chromosome II"/>
</dbReference>
<evidence type="ECO:0000256" key="3">
    <source>
        <dbReference type="ARBA" id="ARBA00022833"/>
    </source>
</evidence>
<dbReference type="Pfam" id="PF23121">
    <property type="entry name" value="SPOC_AIPP2"/>
    <property type="match status" value="1"/>
</dbReference>
<evidence type="ECO:0000259" key="8">
    <source>
        <dbReference type="Pfam" id="PF23121"/>
    </source>
</evidence>
<dbReference type="GO" id="GO:0008270">
    <property type="term" value="F:zinc ion binding"/>
    <property type="evidence" value="ECO:0007669"/>
    <property type="project" value="UniProtKB-KW"/>
</dbReference>
<evidence type="ECO:0000256" key="2">
    <source>
        <dbReference type="ARBA" id="ARBA00022771"/>
    </source>
</evidence>
<evidence type="ECO:0000256" key="5">
    <source>
        <dbReference type="ARBA" id="ARBA00023163"/>
    </source>
</evidence>
<dbReference type="InterPro" id="IPR049914">
    <property type="entry name" value="PHD1-3/5-6"/>
</dbReference>
<evidence type="ECO:0000313" key="9">
    <source>
        <dbReference type="EMBL" id="CDP18279.1"/>
    </source>
</evidence>
<evidence type="ECO:0000256" key="4">
    <source>
        <dbReference type="ARBA" id="ARBA00023015"/>
    </source>
</evidence>
<sequence length="616" mass="69151">MALSSCYLAVYMMLQSVCLVLQVRVCLQCGDKGFSSALNECVKCQKYFIHRYCLDKLPEKLDEFVHWVCDICEVDLSKELPSTKFNPVQDEERVHTSFKDVDGQLTVVDGERRRPRLRPKKKSVALLGQENDERLESSPSSLLEDVELAMSSPLLTGLEKKEGSCSATKVKDHRFQLVDASTDLELTEKSNGLDTSSKDIEGEEMVVASKGRKRKILQLRVSPSEQVQDTVLATSSLSTDLKEKEACCSVAEVEDHRLQTGDTDRKLELTERSNIEHELSSLHDELTSNSPLSAECKENVGFCSVAEVDHRFHLVEESTELELAEKSNSAREGRNNTTLKGLEGQKMVITSEERKRRGPQHGHTEQDQHAASATNTPLSTELEMNETSCPAAKVDDHELSLLEMLKKERMEVKVSSANLPQKGAEECLEGSQLASGHLENNLTVDNREQAVPRIEPIWRGNFVILNKDYQEFDDGLVAHLSSKACEKVYEEAILLPSALELEMLAKMDCWPKSFQKSQPSDDNIALYFFPLDKRSEGLFDCLVEEMMDQELAMKAIVKNAELLIFASNELPLSYWRFQGKYYLWGVFRGQQGPASKAEGIHEGIEEGTKNTCGGQK</sequence>
<dbReference type="PANTHER" id="PTHR33304:SF18">
    <property type="entry name" value="CHROMATIN REGULATOR PHD FAMILY-RELATED"/>
    <property type="match status" value="1"/>
</dbReference>
<dbReference type="InParanoid" id="A0A068VCL5"/>
<keyword evidence="10" id="KW-1185">Reference proteome</keyword>
<dbReference type="PhylomeDB" id="A0A068VCL5"/>
<evidence type="ECO:0000256" key="7">
    <source>
        <dbReference type="SAM" id="SignalP"/>
    </source>
</evidence>
<dbReference type="SUPFAM" id="SSF57903">
    <property type="entry name" value="FYVE/PHD zinc finger"/>
    <property type="match status" value="1"/>
</dbReference>
<dbReference type="STRING" id="49390.A0A068VCL5"/>
<dbReference type="AlphaFoldDB" id="A0A068VCL5"/>
<keyword evidence="3" id="KW-0862">Zinc</keyword>
<evidence type="ECO:0000256" key="6">
    <source>
        <dbReference type="SAM" id="MobiDB-lite"/>
    </source>
</evidence>
<evidence type="ECO:0000313" key="10">
    <source>
        <dbReference type="Proteomes" id="UP000295252"/>
    </source>
</evidence>
<name>A0A068VCL5_COFCA</name>
<accession>A0A068VCL5</accession>
<keyword evidence="1" id="KW-0479">Metal-binding</keyword>
<keyword evidence="5" id="KW-0804">Transcription</keyword>
<dbReference type="InterPro" id="IPR056280">
    <property type="entry name" value="AIPP2-like_SPOC"/>
</dbReference>
<protein>
    <recommendedName>
        <fullName evidence="8">AIPP2-like SPOC-like domain-containing protein</fullName>
    </recommendedName>
</protein>
<keyword evidence="2" id="KW-0863">Zinc-finger</keyword>